<dbReference type="Gene3D" id="1.10.150.240">
    <property type="entry name" value="Putative phosphatase, domain 2"/>
    <property type="match status" value="1"/>
</dbReference>
<dbReference type="PANTHER" id="PTHR43434">
    <property type="entry name" value="PHOSPHOGLYCOLATE PHOSPHATASE"/>
    <property type="match status" value="1"/>
</dbReference>
<proteinExistence type="predicted"/>
<dbReference type="SFLD" id="SFLDG01129">
    <property type="entry name" value="C1.5:_HAD__Beta-PGM__Phosphata"/>
    <property type="match status" value="1"/>
</dbReference>
<dbReference type="Pfam" id="PF13419">
    <property type="entry name" value="HAD_2"/>
    <property type="match status" value="1"/>
</dbReference>
<protein>
    <submittedName>
        <fullName evidence="1">Pyrophosphatase PpaX</fullName>
        <ecNumber evidence="1">3.6.1.1</ecNumber>
    </submittedName>
</protein>
<dbReference type="InterPro" id="IPR023198">
    <property type="entry name" value="PGP-like_dom2"/>
</dbReference>
<keyword evidence="1" id="KW-0378">Hydrolase</keyword>
<dbReference type="EC" id="3.6.1.1" evidence="1"/>
<evidence type="ECO:0000313" key="1">
    <source>
        <dbReference type="EMBL" id="QDU64764.1"/>
    </source>
</evidence>
<sequence length="208" mass="23124">MNYKYVLWDFDGTLADSLNMMLTIFNDAAHRHGFATIEDPEKFRDKTIHQFIKACGIPLWKVPKLLSESIASAKDLMPDVNMFPGIPETLSALRLAGRSMGIVTTNAEANVRICLRAHDVESHFDRVIDRTGLLGKPRALKRALKTLGARPAESVYIGDEVRDIEAGRKVGIHVAAVTWGLNSADALRSRAPDHLLEHPEEMLGWLNA</sequence>
<reference evidence="1 2" key="1">
    <citation type="submission" date="2019-02" db="EMBL/GenBank/DDBJ databases">
        <title>Deep-cultivation of Planctomycetes and their phenomic and genomic characterization uncovers novel biology.</title>
        <authorList>
            <person name="Wiegand S."/>
            <person name="Jogler M."/>
            <person name="Boedeker C."/>
            <person name="Pinto D."/>
            <person name="Vollmers J."/>
            <person name="Rivas-Marin E."/>
            <person name="Kohn T."/>
            <person name="Peeters S.H."/>
            <person name="Heuer A."/>
            <person name="Rast P."/>
            <person name="Oberbeckmann S."/>
            <person name="Bunk B."/>
            <person name="Jeske O."/>
            <person name="Meyerdierks A."/>
            <person name="Storesund J.E."/>
            <person name="Kallscheuer N."/>
            <person name="Luecker S."/>
            <person name="Lage O.M."/>
            <person name="Pohl T."/>
            <person name="Merkel B.J."/>
            <person name="Hornburger P."/>
            <person name="Mueller R.-W."/>
            <person name="Bruemmer F."/>
            <person name="Labrenz M."/>
            <person name="Spormann A.M."/>
            <person name="Op den Camp H."/>
            <person name="Overmann J."/>
            <person name="Amann R."/>
            <person name="Jetten M.S.M."/>
            <person name="Mascher T."/>
            <person name="Medema M.H."/>
            <person name="Devos D.P."/>
            <person name="Kaster A.-K."/>
            <person name="Ovreas L."/>
            <person name="Rohde M."/>
            <person name="Galperin M.Y."/>
            <person name="Jogler C."/>
        </authorList>
    </citation>
    <scope>NUCLEOTIDE SEQUENCE [LARGE SCALE GENOMIC DNA]</scope>
    <source>
        <strain evidence="1 2">Pan216</strain>
    </source>
</reference>
<dbReference type="InterPro" id="IPR036412">
    <property type="entry name" value="HAD-like_sf"/>
</dbReference>
<evidence type="ECO:0000313" key="2">
    <source>
        <dbReference type="Proteomes" id="UP000317093"/>
    </source>
</evidence>
<dbReference type="AlphaFoldDB" id="A0A518BCQ9"/>
<dbReference type="Proteomes" id="UP000317093">
    <property type="component" value="Chromosome"/>
</dbReference>
<dbReference type="EMBL" id="CP036279">
    <property type="protein sequence ID" value="QDU64764.1"/>
    <property type="molecule type" value="Genomic_DNA"/>
</dbReference>
<dbReference type="SFLD" id="SFLDS00003">
    <property type="entry name" value="Haloacid_Dehalogenase"/>
    <property type="match status" value="1"/>
</dbReference>
<dbReference type="OrthoDB" id="9792518at2"/>
<keyword evidence="2" id="KW-1185">Reference proteome</keyword>
<dbReference type="GO" id="GO:0006281">
    <property type="term" value="P:DNA repair"/>
    <property type="evidence" value="ECO:0007669"/>
    <property type="project" value="TreeGrafter"/>
</dbReference>
<dbReference type="GO" id="GO:0004427">
    <property type="term" value="F:inorganic diphosphate phosphatase activity"/>
    <property type="evidence" value="ECO:0007669"/>
    <property type="project" value="UniProtKB-EC"/>
</dbReference>
<dbReference type="InterPro" id="IPR023214">
    <property type="entry name" value="HAD_sf"/>
</dbReference>
<dbReference type="GO" id="GO:0008967">
    <property type="term" value="F:phosphoglycolate phosphatase activity"/>
    <property type="evidence" value="ECO:0007669"/>
    <property type="project" value="TreeGrafter"/>
</dbReference>
<dbReference type="InterPro" id="IPR050155">
    <property type="entry name" value="HAD-like_hydrolase_sf"/>
</dbReference>
<dbReference type="PANTHER" id="PTHR43434:SF13">
    <property type="entry name" value="PHOSPHOGLYCOLATE PHOSPHATASE"/>
    <property type="match status" value="1"/>
</dbReference>
<organism evidence="1 2">
    <name type="scientific">Kolteria novifilia</name>
    <dbReference type="NCBI Taxonomy" id="2527975"/>
    <lineage>
        <taxon>Bacteria</taxon>
        <taxon>Pseudomonadati</taxon>
        <taxon>Planctomycetota</taxon>
        <taxon>Planctomycetia</taxon>
        <taxon>Kolteriales</taxon>
        <taxon>Kolteriaceae</taxon>
        <taxon>Kolteria</taxon>
    </lineage>
</organism>
<dbReference type="SUPFAM" id="SSF56784">
    <property type="entry name" value="HAD-like"/>
    <property type="match status" value="1"/>
</dbReference>
<dbReference type="RefSeq" id="WP_145263188.1">
    <property type="nucleotide sequence ID" value="NZ_CP036279.1"/>
</dbReference>
<dbReference type="InterPro" id="IPR041492">
    <property type="entry name" value="HAD_2"/>
</dbReference>
<gene>
    <name evidence="1" type="primary">ppaX</name>
    <name evidence="1" type="ORF">Pan216_56560</name>
</gene>
<name>A0A518BCQ9_9BACT</name>
<dbReference type="GO" id="GO:0005829">
    <property type="term" value="C:cytosol"/>
    <property type="evidence" value="ECO:0007669"/>
    <property type="project" value="TreeGrafter"/>
</dbReference>
<dbReference type="Gene3D" id="3.40.50.1000">
    <property type="entry name" value="HAD superfamily/HAD-like"/>
    <property type="match status" value="1"/>
</dbReference>
<accession>A0A518BCQ9</accession>
<dbReference type="KEGG" id="knv:Pan216_56560"/>